<evidence type="ECO:0000313" key="2">
    <source>
        <dbReference type="EMBL" id="EMD36636.1"/>
    </source>
</evidence>
<name>M2RCV2_CERS8</name>
<accession>M2RCV2</accession>
<evidence type="ECO:0000313" key="3">
    <source>
        <dbReference type="Proteomes" id="UP000016930"/>
    </source>
</evidence>
<proteinExistence type="predicted"/>
<dbReference type="Proteomes" id="UP000016930">
    <property type="component" value="Unassembled WGS sequence"/>
</dbReference>
<protein>
    <submittedName>
        <fullName evidence="2">Uncharacterized protein</fullName>
    </submittedName>
</protein>
<feature type="region of interest" description="Disordered" evidence="1">
    <location>
        <begin position="205"/>
        <end position="283"/>
    </location>
</feature>
<gene>
    <name evidence="2" type="ORF">CERSUDRAFT_95922</name>
</gene>
<dbReference type="AlphaFoldDB" id="M2RCV2"/>
<reference evidence="2 3" key="1">
    <citation type="journal article" date="2012" name="Proc. Natl. Acad. Sci. U.S.A.">
        <title>Comparative genomics of Ceriporiopsis subvermispora and Phanerochaete chrysosporium provide insight into selective ligninolysis.</title>
        <authorList>
            <person name="Fernandez-Fueyo E."/>
            <person name="Ruiz-Duenas F.J."/>
            <person name="Ferreira P."/>
            <person name="Floudas D."/>
            <person name="Hibbett D.S."/>
            <person name="Canessa P."/>
            <person name="Larrondo L.F."/>
            <person name="James T.Y."/>
            <person name="Seelenfreund D."/>
            <person name="Lobos S."/>
            <person name="Polanco R."/>
            <person name="Tello M."/>
            <person name="Honda Y."/>
            <person name="Watanabe T."/>
            <person name="Watanabe T."/>
            <person name="Ryu J.S."/>
            <person name="Kubicek C.P."/>
            <person name="Schmoll M."/>
            <person name="Gaskell J."/>
            <person name="Hammel K.E."/>
            <person name="St John F.J."/>
            <person name="Vanden Wymelenberg A."/>
            <person name="Sabat G."/>
            <person name="Splinter BonDurant S."/>
            <person name="Syed K."/>
            <person name="Yadav J.S."/>
            <person name="Doddapaneni H."/>
            <person name="Subramanian V."/>
            <person name="Lavin J.L."/>
            <person name="Oguiza J.A."/>
            <person name="Perez G."/>
            <person name="Pisabarro A.G."/>
            <person name="Ramirez L."/>
            <person name="Santoyo F."/>
            <person name="Master E."/>
            <person name="Coutinho P.M."/>
            <person name="Henrissat B."/>
            <person name="Lombard V."/>
            <person name="Magnuson J.K."/>
            <person name="Kuees U."/>
            <person name="Hori C."/>
            <person name="Igarashi K."/>
            <person name="Samejima M."/>
            <person name="Held B.W."/>
            <person name="Barry K.W."/>
            <person name="LaButti K.M."/>
            <person name="Lapidus A."/>
            <person name="Lindquist E.A."/>
            <person name="Lucas S.M."/>
            <person name="Riley R."/>
            <person name="Salamov A.A."/>
            <person name="Hoffmeister D."/>
            <person name="Schwenk D."/>
            <person name="Hadar Y."/>
            <person name="Yarden O."/>
            <person name="de Vries R.P."/>
            <person name="Wiebenga A."/>
            <person name="Stenlid J."/>
            <person name="Eastwood D."/>
            <person name="Grigoriev I.V."/>
            <person name="Berka R.M."/>
            <person name="Blanchette R.A."/>
            <person name="Kersten P."/>
            <person name="Martinez A.T."/>
            <person name="Vicuna R."/>
            <person name="Cullen D."/>
        </authorList>
    </citation>
    <scope>NUCLEOTIDE SEQUENCE [LARGE SCALE GENOMIC DNA]</scope>
    <source>
        <strain evidence="2 3">B</strain>
    </source>
</reference>
<keyword evidence="3" id="KW-1185">Reference proteome</keyword>
<feature type="compositionally biased region" description="Low complexity" evidence="1">
    <location>
        <begin position="248"/>
        <end position="272"/>
    </location>
</feature>
<sequence>MSIIHIESSTTFTRFELIARQTHAQAAHGDRSHHPSHSNRVALTIIQPTNSHMLAPHRSLRHFEDSEDGDDLAKVHATAPSSISRCSVKGAVTPLGDRGPADYAHTSDSAVVILDVSIAHRHRDGPAHRGSRPHERQCIASCGSHHRSFVRLVSTVRCSHRIAVPTAPPDITALRRANPHVRPCTSTTTASADRVRTEHRACDVGVQEPTPHGTSNHTHARARGGAGGACWVGVARPGLGSPPPPPSSAARLTSSRRSTVGAPGPPAHGHAVPGPPPARCGGGITRGYGREDGETGMRCPVKTHVELLYGARKWVTRQPGTSLRRGTAQPARAIAAHVRSSVCLHGRTGHTHRAKDACSWHATTPAGTHYRFLHNALVVSVVGVAGRGPEVGGSRAALTGLAGHGGKGAVKPGSVRAAACVAAPEVCARSESCCNMVSVRRQPTAASACRANLTRQHVTACSIPIDDDAQTSSRALGLTDWVQNSVLSSRSHQPSTARDVCRTPYVLQQSPRVREHIGCAELPRMASPLSTPA</sequence>
<organism evidence="2 3">
    <name type="scientific">Ceriporiopsis subvermispora (strain B)</name>
    <name type="common">White-rot fungus</name>
    <name type="synonym">Gelatoporia subvermispora</name>
    <dbReference type="NCBI Taxonomy" id="914234"/>
    <lineage>
        <taxon>Eukaryota</taxon>
        <taxon>Fungi</taxon>
        <taxon>Dikarya</taxon>
        <taxon>Basidiomycota</taxon>
        <taxon>Agaricomycotina</taxon>
        <taxon>Agaricomycetes</taxon>
        <taxon>Polyporales</taxon>
        <taxon>Gelatoporiaceae</taxon>
        <taxon>Gelatoporia</taxon>
    </lineage>
</organism>
<dbReference type="EMBL" id="KB445798">
    <property type="protein sequence ID" value="EMD36636.1"/>
    <property type="molecule type" value="Genomic_DNA"/>
</dbReference>
<evidence type="ECO:0000256" key="1">
    <source>
        <dbReference type="SAM" id="MobiDB-lite"/>
    </source>
</evidence>
<dbReference type="HOGENOM" id="CLU_510891_0_0_1"/>